<dbReference type="GO" id="GO:0009694">
    <property type="term" value="P:jasmonic acid metabolic process"/>
    <property type="evidence" value="ECO:0007669"/>
    <property type="project" value="TreeGrafter"/>
</dbReference>
<keyword evidence="4" id="KW-1185">Reference proteome</keyword>
<dbReference type="GO" id="GO:0080031">
    <property type="term" value="F:methyl salicylate esterase activity"/>
    <property type="evidence" value="ECO:0007669"/>
    <property type="project" value="TreeGrafter"/>
</dbReference>
<dbReference type="AlphaFoldDB" id="A0A8B8QJ10"/>
<evidence type="ECO:0000259" key="3">
    <source>
        <dbReference type="Pfam" id="PF12697"/>
    </source>
</evidence>
<dbReference type="Pfam" id="PF12697">
    <property type="entry name" value="Abhydrolase_6"/>
    <property type="match status" value="1"/>
</dbReference>
<feature type="compositionally biased region" description="Low complexity" evidence="2">
    <location>
        <begin position="34"/>
        <end position="53"/>
    </location>
</feature>
<dbReference type="InterPro" id="IPR045889">
    <property type="entry name" value="MES/HNL"/>
</dbReference>
<accession>A0A8B8QJ10</accession>
<dbReference type="GO" id="GO:0080030">
    <property type="term" value="F:methyl indole-3-acetate esterase activity"/>
    <property type="evidence" value="ECO:0007669"/>
    <property type="project" value="TreeGrafter"/>
</dbReference>
<dbReference type="GeneID" id="115752905"/>
<dbReference type="Proteomes" id="UP000827889">
    <property type="component" value="Chromosome 5"/>
</dbReference>
<dbReference type="KEGG" id="rarg:115752905"/>
<dbReference type="SUPFAM" id="SSF53474">
    <property type="entry name" value="alpha/beta-Hydrolases"/>
    <property type="match status" value="1"/>
</dbReference>
<dbReference type="GO" id="GO:0080032">
    <property type="term" value="F:methyl jasmonate esterase activity"/>
    <property type="evidence" value="ECO:0007669"/>
    <property type="project" value="TreeGrafter"/>
</dbReference>
<dbReference type="FunFam" id="3.40.50.1820:FF:000025">
    <property type="entry name" value="putative methylesterase 11, chloroplastic"/>
    <property type="match status" value="1"/>
</dbReference>
<dbReference type="OrthoDB" id="1263307at2759"/>
<dbReference type="InterPro" id="IPR000073">
    <property type="entry name" value="AB_hydrolase_1"/>
</dbReference>
<dbReference type="PANTHER" id="PTHR10992">
    <property type="entry name" value="METHYLESTERASE FAMILY MEMBER"/>
    <property type="match status" value="1"/>
</dbReference>
<reference evidence="5" key="1">
    <citation type="submission" date="2025-08" db="UniProtKB">
        <authorList>
            <consortium name="RefSeq"/>
        </authorList>
    </citation>
    <scope>IDENTIFICATION</scope>
    <source>
        <tissue evidence="5">Leaf</tissue>
    </source>
</reference>
<feature type="domain" description="AB hydrolase-1" evidence="3">
    <location>
        <begin position="163"/>
        <end position="402"/>
    </location>
</feature>
<name>A0A8B8QJ10_9MYRT</name>
<gene>
    <name evidence="5" type="primary">LOC115752905</name>
</gene>
<dbReference type="GO" id="GO:0009696">
    <property type="term" value="P:salicylic acid metabolic process"/>
    <property type="evidence" value="ECO:0007669"/>
    <property type="project" value="TreeGrafter"/>
</dbReference>
<evidence type="ECO:0000313" key="4">
    <source>
        <dbReference type="Proteomes" id="UP000827889"/>
    </source>
</evidence>
<dbReference type="PANTHER" id="PTHR10992:SF872">
    <property type="entry name" value="METHYLESTERASE 11, CHLOROPLASTIC-RELATED"/>
    <property type="match status" value="1"/>
</dbReference>
<sequence length="413" mass="44543">MGNSLACFSPKIAAKSSGSASPARRDASPPRASPYPSSTARRATSSLSGSASTKKSKKKVETAGAGVLYDDALIREQAIAAVMLLKQYQSGGDEKDDSLRLFSRSTSTSALFPSVSGKSGVKQSVARSSTSRRRSGSDFPLPPLQQILADEGLEADGVETNHFVLVHGGGYGAWCWYKTITLLRQGGFKVDAVDLMGSGIQSTDTNNINSMAEYAKPLINIIDKLGDGEKVILVGHDFGGACVSYLMELYPHKIAKAVFLAAAMLKNGQSVLDMFSVQQEVPSDLMQQAQIFFYGNGKNQPPTAIDLDKALLEDLLFNQSPAKDVALASVSMRPIPFAPILEKLNLSDANYGSIRRFYIETQEDHAIPASLQEAMTKSNPPEKIFHLKGSDHSPFFSKPQALHRFLTDISKIS</sequence>
<evidence type="ECO:0000313" key="5">
    <source>
        <dbReference type="RefSeq" id="XP_030547179.1"/>
    </source>
</evidence>
<proteinExistence type="predicted"/>
<evidence type="ECO:0000256" key="1">
    <source>
        <dbReference type="ARBA" id="ARBA00022801"/>
    </source>
</evidence>
<dbReference type="Gene3D" id="3.40.50.1820">
    <property type="entry name" value="alpha/beta hydrolase"/>
    <property type="match status" value="1"/>
</dbReference>
<feature type="region of interest" description="Disordered" evidence="2">
    <location>
        <begin position="122"/>
        <end position="141"/>
    </location>
</feature>
<protein>
    <submittedName>
        <fullName evidence="5">Methylesterase 11, chloroplastic isoform X1</fullName>
    </submittedName>
</protein>
<dbReference type="InterPro" id="IPR029058">
    <property type="entry name" value="AB_hydrolase_fold"/>
</dbReference>
<evidence type="ECO:0000256" key="2">
    <source>
        <dbReference type="SAM" id="MobiDB-lite"/>
    </source>
</evidence>
<feature type="region of interest" description="Disordered" evidence="2">
    <location>
        <begin position="1"/>
        <end position="60"/>
    </location>
</feature>
<keyword evidence="1" id="KW-0378">Hydrolase</keyword>
<organism evidence="4 5">
    <name type="scientific">Rhodamnia argentea</name>
    <dbReference type="NCBI Taxonomy" id="178133"/>
    <lineage>
        <taxon>Eukaryota</taxon>
        <taxon>Viridiplantae</taxon>
        <taxon>Streptophyta</taxon>
        <taxon>Embryophyta</taxon>
        <taxon>Tracheophyta</taxon>
        <taxon>Spermatophyta</taxon>
        <taxon>Magnoliopsida</taxon>
        <taxon>eudicotyledons</taxon>
        <taxon>Gunneridae</taxon>
        <taxon>Pentapetalae</taxon>
        <taxon>rosids</taxon>
        <taxon>malvids</taxon>
        <taxon>Myrtales</taxon>
        <taxon>Myrtaceae</taxon>
        <taxon>Myrtoideae</taxon>
        <taxon>Myrteae</taxon>
        <taxon>Australasian group</taxon>
        <taxon>Rhodamnia</taxon>
    </lineage>
</organism>
<dbReference type="RefSeq" id="XP_030547179.1">
    <property type="nucleotide sequence ID" value="XM_030691319.2"/>
</dbReference>